<proteinExistence type="predicted"/>
<protein>
    <submittedName>
        <fullName evidence="2">Uncharacterized protein</fullName>
    </submittedName>
</protein>
<evidence type="ECO:0000313" key="2">
    <source>
        <dbReference type="EMBL" id="SUP86098.1"/>
    </source>
</evidence>
<sequence length="90" mass="9775">MDKSPLRFFIPLRLASLTLSHSDMGVEWPGVAAAVLPQSFKILMDKSPLRFFIPLRLASLMLSHSDMGVEWLSVAAAVLLPVVLIGVSNG</sequence>
<gene>
    <name evidence="2" type="ORF">NCTC8580_04043</name>
</gene>
<keyword evidence="1" id="KW-0472">Membrane</keyword>
<accession>A0A380QE28</accession>
<reference evidence="2 3" key="1">
    <citation type="submission" date="2018-06" db="EMBL/GenBank/DDBJ databases">
        <authorList>
            <consortium name="Pathogen Informatics"/>
            <person name="Doyle S."/>
        </authorList>
    </citation>
    <scope>NUCLEOTIDE SEQUENCE [LARGE SCALE GENOMIC DNA]</scope>
    <source>
        <strain evidence="2 3">NCTC8580</strain>
    </source>
</reference>
<keyword evidence="1" id="KW-0812">Transmembrane</keyword>
<name>A0A380QE28_YERPU</name>
<dbReference type="Proteomes" id="UP000255087">
    <property type="component" value="Unassembled WGS sequence"/>
</dbReference>
<keyword evidence="1" id="KW-1133">Transmembrane helix</keyword>
<dbReference type="EMBL" id="UHJC01000001">
    <property type="protein sequence ID" value="SUP86098.1"/>
    <property type="molecule type" value="Genomic_DNA"/>
</dbReference>
<evidence type="ECO:0000256" key="1">
    <source>
        <dbReference type="SAM" id="Phobius"/>
    </source>
</evidence>
<evidence type="ECO:0000313" key="3">
    <source>
        <dbReference type="Proteomes" id="UP000255087"/>
    </source>
</evidence>
<dbReference type="AlphaFoldDB" id="A0A380QE28"/>
<organism evidence="2 3">
    <name type="scientific">Yersinia pseudotuberculosis</name>
    <dbReference type="NCBI Taxonomy" id="633"/>
    <lineage>
        <taxon>Bacteria</taxon>
        <taxon>Pseudomonadati</taxon>
        <taxon>Pseudomonadota</taxon>
        <taxon>Gammaproteobacteria</taxon>
        <taxon>Enterobacterales</taxon>
        <taxon>Yersiniaceae</taxon>
        <taxon>Yersinia</taxon>
    </lineage>
</organism>
<feature type="transmembrane region" description="Helical" evidence="1">
    <location>
        <begin position="69"/>
        <end position="87"/>
    </location>
</feature>